<reference evidence="19" key="1">
    <citation type="submission" date="2016-10" db="EMBL/GenBank/DDBJ databases">
        <authorList>
            <person name="Varghese N."/>
            <person name="Submissions S."/>
        </authorList>
    </citation>
    <scope>NUCLEOTIDE SEQUENCE [LARGE SCALE GENOMIC DNA]</scope>
    <source>
        <strain evidence="19">DSM 11526</strain>
    </source>
</reference>
<evidence type="ECO:0000256" key="11">
    <source>
        <dbReference type="ARBA" id="ARBA00023053"/>
    </source>
</evidence>
<evidence type="ECO:0000256" key="6">
    <source>
        <dbReference type="ARBA" id="ARBA00022448"/>
    </source>
</evidence>
<comment type="catalytic activity">
    <reaction evidence="15 16 17">
        <text>oxaloacetate + 2 Na(+)(in) + H(+) = pyruvate + 2 Na(+)(out) + CO2</text>
        <dbReference type="Rhea" id="RHEA:57724"/>
        <dbReference type="ChEBI" id="CHEBI:15361"/>
        <dbReference type="ChEBI" id="CHEBI:15378"/>
        <dbReference type="ChEBI" id="CHEBI:16452"/>
        <dbReference type="ChEBI" id="CHEBI:16526"/>
        <dbReference type="ChEBI" id="CHEBI:29101"/>
        <dbReference type="EC" id="7.2.4.2"/>
    </reaction>
</comment>
<evidence type="ECO:0000256" key="3">
    <source>
        <dbReference type="ARBA" id="ARBA00004162"/>
    </source>
</evidence>
<dbReference type="RefSeq" id="WP_091828125.1">
    <property type="nucleotide sequence ID" value="NZ_FNRJ01000028.1"/>
</dbReference>
<organism evidence="18 19">
    <name type="scientific">Marinobacterium iners DSM 11526</name>
    <dbReference type="NCBI Taxonomy" id="1122198"/>
    <lineage>
        <taxon>Bacteria</taxon>
        <taxon>Pseudomonadati</taxon>
        <taxon>Pseudomonadota</taxon>
        <taxon>Gammaproteobacteria</taxon>
        <taxon>Oceanospirillales</taxon>
        <taxon>Oceanospirillaceae</taxon>
        <taxon>Marinobacterium</taxon>
    </lineage>
</organism>
<evidence type="ECO:0000256" key="2">
    <source>
        <dbReference type="ARBA" id="ARBA00003002"/>
    </source>
</evidence>
<dbReference type="GO" id="GO:0036376">
    <property type="term" value="P:sodium ion export across plasma membrane"/>
    <property type="evidence" value="ECO:0007669"/>
    <property type="project" value="InterPro"/>
</dbReference>
<keyword evidence="10 16" id="KW-1133">Transmembrane helix</keyword>
<evidence type="ECO:0000256" key="9">
    <source>
        <dbReference type="ARBA" id="ARBA00022967"/>
    </source>
</evidence>
<evidence type="ECO:0000256" key="7">
    <source>
        <dbReference type="ARBA" id="ARBA00022475"/>
    </source>
</evidence>
<evidence type="ECO:0000256" key="14">
    <source>
        <dbReference type="ARBA" id="ARBA00023201"/>
    </source>
</evidence>
<comment type="similarity">
    <text evidence="4 16 17">Belongs to the OadG family.</text>
</comment>
<dbReference type="HAMAP" id="MF_00404">
    <property type="entry name" value="OadG"/>
    <property type="match status" value="1"/>
</dbReference>
<evidence type="ECO:0000256" key="13">
    <source>
        <dbReference type="ARBA" id="ARBA00023136"/>
    </source>
</evidence>
<name>A0A1H4H527_9GAMM</name>
<dbReference type="GO" id="GO:0015451">
    <property type="term" value="F:decarboxylation-driven active transmembrane transporter activity"/>
    <property type="evidence" value="ECO:0007669"/>
    <property type="project" value="UniProtKB-EC"/>
</dbReference>
<dbReference type="GO" id="GO:0015081">
    <property type="term" value="F:sodium ion transmembrane transporter activity"/>
    <property type="evidence" value="ECO:0007669"/>
    <property type="project" value="UniProtKB-UniRule"/>
</dbReference>
<evidence type="ECO:0000256" key="12">
    <source>
        <dbReference type="ARBA" id="ARBA00023065"/>
    </source>
</evidence>
<keyword evidence="14 16" id="KW-0739">Sodium transport</keyword>
<keyword evidence="11 16" id="KW-0915">Sodium</keyword>
<evidence type="ECO:0000256" key="4">
    <source>
        <dbReference type="ARBA" id="ARBA00005844"/>
    </source>
</evidence>
<dbReference type="EMBL" id="FNRJ01000028">
    <property type="protein sequence ID" value="SEB16885.1"/>
    <property type="molecule type" value="Genomic_DNA"/>
</dbReference>
<dbReference type="InterPro" id="IPR023424">
    <property type="entry name" value="OadG"/>
</dbReference>
<proteinExistence type="inferred from homology"/>
<gene>
    <name evidence="16" type="primary">oadG</name>
    <name evidence="18" type="ORF">SAMN02745729_12816</name>
</gene>
<dbReference type="STRING" id="1122198.SAMN02745729_12816"/>
<evidence type="ECO:0000256" key="10">
    <source>
        <dbReference type="ARBA" id="ARBA00022989"/>
    </source>
</evidence>
<feature type="transmembrane region" description="Helical" evidence="16 17">
    <location>
        <begin position="12"/>
        <end position="33"/>
    </location>
</feature>
<dbReference type="InterPro" id="IPR005899">
    <property type="entry name" value="Na_pump_deCOase"/>
</dbReference>
<dbReference type="AlphaFoldDB" id="A0A1H4H527"/>
<dbReference type="OrthoDB" id="5772594at2"/>
<keyword evidence="13 16" id="KW-0472">Membrane</keyword>
<comment type="subunit">
    <text evidence="5 16">Heterotrimer of an alpha, a beta and a gamma subunit.</text>
</comment>
<comment type="cofactor">
    <cofactor evidence="1 16 17">
        <name>Na(+)</name>
        <dbReference type="ChEBI" id="CHEBI:29101"/>
    </cofactor>
</comment>
<evidence type="ECO:0000256" key="16">
    <source>
        <dbReference type="HAMAP-Rule" id="MF_00404"/>
    </source>
</evidence>
<dbReference type="GO" id="GO:0008948">
    <property type="term" value="F:oxaloacetate decarboxylase activity"/>
    <property type="evidence" value="ECO:0007669"/>
    <property type="project" value="UniProtKB-UniRule"/>
</dbReference>
<evidence type="ECO:0000313" key="19">
    <source>
        <dbReference type="Proteomes" id="UP000242469"/>
    </source>
</evidence>
<dbReference type="GO" id="GO:0005886">
    <property type="term" value="C:plasma membrane"/>
    <property type="evidence" value="ECO:0007669"/>
    <property type="project" value="UniProtKB-SubCell"/>
</dbReference>
<keyword evidence="19" id="KW-1185">Reference proteome</keyword>
<protein>
    <recommendedName>
        <fullName evidence="16">Probable oxaloacetate decarboxylase gamma chain</fullName>
        <ecNumber evidence="16">7.2.4.2</ecNumber>
    </recommendedName>
</protein>
<dbReference type="Proteomes" id="UP000242469">
    <property type="component" value="Unassembled WGS sequence"/>
</dbReference>
<evidence type="ECO:0000313" key="18">
    <source>
        <dbReference type="EMBL" id="SEB16885.1"/>
    </source>
</evidence>
<dbReference type="NCBIfam" id="TIGR01195">
    <property type="entry name" value="oadG_fam"/>
    <property type="match status" value="1"/>
</dbReference>
<dbReference type="EC" id="7.2.4.2" evidence="16"/>
<evidence type="ECO:0000256" key="15">
    <source>
        <dbReference type="ARBA" id="ARBA00048176"/>
    </source>
</evidence>
<keyword evidence="9 16" id="KW-1278">Translocase</keyword>
<sequence length="80" mass="8801">MDNLFSEGLTLMVFGMGFVFVFLTLLVFITSIMSRLIGRYLPEPAPKVVKARPQAAGVQTGNNDELIAVLTAAVHKYRSK</sequence>
<keyword evidence="7 16" id="KW-1003">Cell membrane</keyword>
<evidence type="ECO:0000256" key="17">
    <source>
        <dbReference type="RuleBase" id="RU004278"/>
    </source>
</evidence>
<evidence type="ECO:0000256" key="8">
    <source>
        <dbReference type="ARBA" id="ARBA00022692"/>
    </source>
</evidence>
<dbReference type="Pfam" id="PF04277">
    <property type="entry name" value="OAD_gamma"/>
    <property type="match status" value="1"/>
</dbReference>
<evidence type="ECO:0000256" key="5">
    <source>
        <dbReference type="ARBA" id="ARBA00011869"/>
    </source>
</evidence>
<accession>A0A1H4H527</accession>
<keyword evidence="6 16" id="KW-0813">Transport</keyword>
<evidence type="ECO:0000256" key="1">
    <source>
        <dbReference type="ARBA" id="ARBA00001959"/>
    </source>
</evidence>
<keyword evidence="8 16" id="KW-0812">Transmembrane</keyword>
<comment type="function">
    <text evidence="2 16 17">Catalyzes the decarboxylation of oxaloacetate coupled to Na(+) translocation.</text>
</comment>
<keyword evidence="12 16" id="KW-0406">Ion transport</keyword>
<comment type="subcellular location">
    <subcellularLocation>
        <location evidence="3 16 17">Cell membrane</location>
        <topology evidence="3 16 17">Single-pass membrane protein</topology>
    </subcellularLocation>
</comment>